<evidence type="ECO:0000256" key="3">
    <source>
        <dbReference type="ARBA" id="ARBA00022475"/>
    </source>
</evidence>
<keyword evidence="5 7" id="KW-1133">Transmembrane helix</keyword>
<dbReference type="NCBIfam" id="NF033936">
    <property type="entry name" value="CuZnOut_SO0444"/>
    <property type="match status" value="1"/>
</dbReference>
<dbReference type="InterPro" id="IPR052923">
    <property type="entry name" value="UPF0718"/>
</dbReference>
<keyword evidence="3" id="KW-1003">Cell membrane</keyword>
<feature type="transmembrane region" description="Helical" evidence="7">
    <location>
        <begin position="7"/>
        <end position="28"/>
    </location>
</feature>
<sequence>MNLLHNFIDLFIESGFWMLLGLVVAGLLKEWIPTDLLSKHLGGKRVGTTVKAAFIGAPLPLCSCGVIPAALGLRRSGASKSATTSFLVATPETGIDSVSVSYALLGPFMAIVRPIAAISSAIVAGLLVGKDDERQQSQLQVNGLKPMESNKLSINTIKPVAPSTSSSCCSSEKTSCCSTKPEPNKSAMGKLKSGVHFAATDLVKDISTWLMIGLFFAALVQTYVETDFLAKWGGSIWSMLVMVAISVPMYICATASTPIAAGLLMSGISPGAVLVFMLTGPATNIATLGVVGKELGKRSLFAYLTGVVGTAIVFGLATDYLVSAYGFSVQPLSAGEHEVLPHWLSISSAVVLALLMARYYVQKLVKLFSSNELAAN</sequence>
<dbReference type="Pfam" id="PF03773">
    <property type="entry name" value="ArsP_1"/>
    <property type="match status" value="1"/>
</dbReference>
<keyword evidence="6 7" id="KW-0472">Membrane</keyword>
<comment type="subcellular location">
    <subcellularLocation>
        <location evidence="1">Cell membrane</location>
        <topology evidence="1">Multi-pass membrane protein</topology>
    </subcellularLocation>
</comment>
<evidence type="ECO:0000313" key="9">
    <source>
        <dbReference type="Proteomes" id="UP000031666"/>
    </source>
</evidence>
<evidence type="ECO:0000256" key="1">
    <source>
        <dbReference type="ARBA" id="ARBA00004651"/>
    </source>
</evidence>
<keyword evidence="4 7" id="KW-0812">Transmembrane</keyword>
<feature type="transmembrane region" description="Helical" evidence="7">
    <location>
        <begin position="300"/>
        <end position="322"/>
    </location>
</feature>
<comment type="similarity">
    <text evidence="2">Belongs to the UPF0718 family.</text>
</comment>
<gene>
    <name evidence="8" type="ORF">JCM19241_6160</name>
</gene>
<feature type="transmembrane region" description="Helical" evidence="7">
    <location>
        <begin position="236"/>
        <end position="261"/>
    </location>
</feature>
<dbReference type="EMBL" id="BBSC01000013">
    <property type="protein sequence ID" value="GAM78329.1"/>
    <property type="molecule type" value="Genomic_DNA"/>
</dbReference>
<reference evidence="8 9" key="1">
    <citation type="submission" date="2015-01" db="EMBL/GenBank/DDBJ databases">
        <title>Vibrio sp. C94 JCM 19241 whole genome shotgun sequence.</title>
        <authorList>
            <person name="Sawabe T."/>
            <person name="Meirelles P."/>
            <person name="Feng G."/>
            <person name="Sayaka M."/>
            <person name="Hattori M."/>
            <person name="Ohkuma M."/>
        </authorList>
    </citation>
    <scope>NUCLEOTIDE SEQUENCE [LARGE SCALE GENOMIC DNA]</scope>
    <source>
        <strain evidence="9">JCM 19241</strain>
    </source>
</reference>
<dbReference type="Proteomes" id="UP000031666">
    <property type="component" value="Unassembled WGS sequence"/>
</dbReference>
<dbReference type="STRING" id="1481914.JCM19241_6160"/>
<dbReference type="PANTHER" id="PTHR34184">
    <property type="entry name" value="UPF0718 PROTEIN YCGR"/>
    <property type="match status" value="1"/>
</dbReference>
<name>A0A0B8QW37_9VIBR</name>
<feature type="transmembrane region" description="Helical" evidence="7">
    <location>
        <begin position="110"/>
        <end position="129"/>
    </location>
</feature>
<protein>
    <submittedName>
        <fullName evidence="8">Transporter</fullName>
    </submittedName>
</protein>
<proteinExistence type="inferred from homology"/>
<evidence type="ECO:0000256" key="4">
    <source>
        <dbReference type="ARBA" id="ARBA00022692"/>
    </source>
</evidence>
<evidence type="ECO:0000256" key="5">
    <source>
        <dbReference type="ARBA" id="ARBA00022989"/>
    </source>
</evidence>
<feature type="transmembrane region" description="Helical" evidence="7">
    <location>
        <begin position="342"/>
        <end position="361"/>
    </location>
</feature>
<evidence type="ECO:0000313" key="8">
    <source>
        <dbReference type="EMBL" id="GAM78329.1"/>
    </source>
</evidence>
<comment type="caution">
    <text evidence="8">The sequence shown here is derived from an EMBL/GenBank/DDBJ whole genome shotgun (WGS) entry which is preliminary data.</text>
</comment>
<dbReference type="AlphaFoldDB" id="A0A0B8QW37"/>
<dbReference type="InterPro" id="IPR005524">
    <property type="entry name" value="DUF318"/>
</dbReference>
<dbReference type="GO" id="GO:0005886">
    <property type="term" value="C:plasma membrane"/>
    <property type="evidence" value="ECO:0007669"/>
    <property type="project" value="UniProtKB-SubCell"/>
</dbReference>
<evidence type="ECO:0000256" key="6">
    <source>
        <dbReference type="ARBA" id="ARBA00023136"/>
    </source>
</evidence>
<organism evidence="8 9">
    <name type="scientific">Vibrio ishigakensis</name>
    <dbReference type="NCBI Taxonomy" id="1481914"/>
    <lineage>
        <taxon>Bacteria</taxon>
        <taxon>Pseudomonadati</taxon>
        <taxon>Pseudomonadota</taxon>
        <taxon>Gammaproteobacteria</taxon>
        <taxon>Vibrionales</taxon>
        <taxon>Vibrionaceae</taxon>
        <taxon>Vibrio</taxon>
    </lineage>
</organism>
<dbReference type="PANTHER" id="PTHR34184:SF4">
    <property type="entry name" value="UPF0718 PROTEIN YCGR"/>
    <property type="match status" value="1"/>
</dbReference>
<evidence type="ECO:0000256" key="7">
    <source>
        <dbReference type="SAM" id="Phobius"/>
    </source>
</evidence>
<feature type="transmembrane region" description="Helical" evidence="7">
    <location>
        <begin position="267"/>
        <end position="288"/>
    </location>
</feature>
<accession>A0A0B8QW37</accession>
<reference evidence="8 9" key="2">
    <citation type="submission" date="2015-01" db="EMBL/GenBank/DDBJ databases">
        <authorList>
            <consortium name="NBRP consortium"/>
            <person name="Sawabe T."/>
            <person name="Meirelles P."/>
            <person name="Feng G."/>
            <person name="Sayaka M."/>
            <person name="Hattori M."/>
            <person name="Ohkuma M."/>
        </authorList>
    </citation>
    <scope>NUCLEOTIDE SEQUENCE [LARGE SCALE GENOMIC DNA]</scope>
    <source>
        <strain evidence="9">JCM 19241</strain>
    </source>
</reference>
<evidence type="ECO:0000256" key="2">
    <source>
        <dbReference type="ARBA" id="ARBA00006386"/>
    </source>
</evidence>
<feature type="transmembrane region" description="Helical" evidence="7">
    <location>
        <begin position="48"/>
        <end position="71"/>
    </location>
</feature>